<sequence>MPTWINLLRKDQVVGILANHGIDTTGTLDELRRRFRILVAQTPTLFTALTSTVIAEMPPVDELQNDPLPSANVHYTDHTKVVNQIRKWGCYFDRRDPMALLESVDELRDGIFPENMNANCDVPPKADVSDLENRSKNTPPKS</sequence>
<evidence type="ECO:0000313" key="2">
    <source>
        <dbReference type="EMBL" id="KMQ92332.1"/>
    </source>
</evidence>
<protein>
    <submittedName>
        <fullName evidence="2">Uncharacterized protein</fullName>
    </submittedName>
</protein>
<dbReference type="EMBL" id="LBMM01004520">
    <property type="protein sequence ID" value="KMQ92332.1"/>
    <property type="molecule type" value="Genomic_DNA"/>
</dbReference>
<name>A0A0J7KPQ4_LASNI</name>
<keyword evidence="3" id="KW-1185">Reference proteome</keyword>
<evidence type="ECO:0000256" key="1">
    <source>
        <dbReference type="SAM" id="MobiDB-lite"/>
    </source>
</evidence>
<comment type="caution">
    <text evidence="2">The sequence shown here is derived from an EMBL/GenBank/DDBJ whole genome shotgun (WGS) entry which is preliminary data.</text>
</comment>
<organism evidence="2 3">
    <name type="scientific">Lasius niger</name>
    <name type="common">Black garden ant</name>
    <dbReference type="NCBI Taxonomy" id="67767"/>
    <lineage>
        <taxon>Eukaryota</taxon>
        <taxon>Metazoa</taxon>
        <taxon>Ecdysozoa</taxon>
        <taxon>Arthropoda</taxon>
        <taxon>Hexapoda</taxon>
        <taxon>Insecta</taxon>
        <taxon>Pterygota</taxon>
        <taxon>Neoptera</taxon>
        <taxon>Endopterygota</taxon>
        <taxon>Hymenoptera</taxon>
        <taxon>Apocrita</taxon>
        <taxon>Aculeata</taxon>
        <taxon>Formicoidea</taxon>
        <taxon>Formicidae</taxon>
        <taxon>Formicinae</taxon>
        <taxon>Lasius</taxon>
        <taxon>Lasius</taxon>
    </lineage>
</organism>
<dbReference type="AlphaFoldDB" id="A0A0J7KPQ4"/>
<proteinExistence type="predicted"/>
<dbReference type="PaxDb" id="67767-A0A0J7KPQ4"/>
<feature type="region of interest" description="Disordered" evidence="1">
    <location>
        <begin position="118"/>
        <end position="142"/>
    </location>
</feature>
<dbReference type="Proteomes" id="UP000036403">
    <property type="component" value="Unassembled WGS sequence"/>
</dbReference>
<reference evidence="2 3" key="1">
    <citation type="submission" date="2015-04" db="EMBL/GenBank/DDBJ databases">
        <title>Lasius niger genome sequencing.</title>
        <authorList>
            <person name="Konorov E.A."/>
            <person name="Nikitin M.A."/>
            <person name="Kirill M.V."/>
            <person name="Chang P."/>
        </authorList>
    </citation>
    <scope>NUCLEOTIDE SEQUENCE [LARGE SCALE GENOMIC DNA]</scope>
    <source>
        <tissue evidence="2">Whole</tissue>
    </source>
</reference>
<dbReference type="OrthoDB" id="8062727at2759"/>
<accession>A0A0J7KPQ4</accession>
<evidence type="ECO:0000313" key="3">
    <source>
        <dbReference type="Proteomes" id="UP000036403"/>
    </source>
</evidence>
<gene>
    <name evidence="2" type="ORF">RF55_7700</name>
</gene>